<feature type="region of interest" description="Disordered" evidence="2">
    <location>
        <begin position="1"/>
        <end position="59"/>
    </location>
</feature>
<dbReference type="OrthoDB" id="10261701at2759"/>
<evidence type="ECO:0000256" key="2">
    <source>
        <dbReference type="SAM" id="MobiDB-lite"/>
    </source>
</evidence>
<gene>
    <name evidence="3" type="ORF">BCR43DRAFT_522176</name>
</gene>
<dbReference type="OMA" id="SWWIAIP"/>
<reference evidence="3 4" key="1">
    <citation type="submission" date="2016-07" db="EMBL/GenBank/DDBJ databases">
        <title>Pervasive Adenine N6-methylation of Active Genes in Fungi.</title>
        <authorList>
            <consortium name="DOE Joint Genome Institute"/>
            <person name="Mondo S.J."/>
            <person name="Dannebaum R.O."/>
            <person name="Kuo R.C."/>
            <person name="Labutti K."/>
            <person name="Haridas S."/>
            <person name="Kuo A."/>
            <person name="Salamov A."/>
            <person name="Ahrendt S.R."/>
            <person name="Lipzen A."/>
            <person name="Sullivan W."/>
            <person name="Andreopoulos W.B."/>
            <person name="Clum A."/>
            <person name="Lindquist E."/>
            <person name="Daum C."/>
            <person name="Ramamoorthy G.K."/>
            <person name="Gryganskyi A."/>
            <person name="Culley D."/>
            <person name="Magnuson J.K."/>
            <person name="James T.Y."/>
            <person name="O'Malley M.A."/>
            <person name="Stajich J.E."/>
            <person name="Spatafora J.W."/>
            <person name="Visel A."/>
            <person name="Grigoriev I.V."/>
        </authorList>
    </citation>
    <scope>NUCLEOTIDE SEQUENCE [LARGE SCALE GENOMIC DNA]</scope>
    <source>
        <strain evidence="3 4">NRRL 2496</strain>
    </source>
</reference>
<protein>
    <submittedName>
        <fullName evidence="3">Serine-threonine protein kinase 19-domain-containing protein</fullName>
    </submittedName>
</protein>
<evidence type="ECO:0000256" key="1">
    <source>
        <dbReference type="ARBA" id="ARBA00093458"/>
    </source>
</evidence>
<dbReference type="EMBL" id="MCGN01000002">
    <property type="protein sequence ID" value="ORZ01311.1"/>
    <property type="molecule type" value="Genomic_DNA"/>
</dbReference>
<feature type="compositionally biased region" description="Basic and acidic residues" evidence="2">
    <location>
        <begin position="10"/>
        <end position="23"/>
    </location>
</feature>
<dbReference type="PANTHER" id="PTHR15243">
    <property type="entry name" value="SERINE/THREONINE-PROTEIN KINASE 19"/>
    <property type="match status" value="1"/>
</dbReference>
<accession>A0A1X2HPN0</accession>
<dbReference type="GO" id="GO:0016301">
    <property type="term" value="F:kinase activity"/>
    <property type="evidence" value="ECO:0007669"/>
    <property type="project" value="UniProtKB-KW"/>
</dbReference>
<dbReference type="STRING" id="13706.A0A1X2HPN0"/>
<evidence type="ECO:0000313" key="3">
    <source>
        <dbReference type="EMBL" id="ORZ01311.1"/>
    </source>
</evidence>
<dbReference type="InterPro" id="IPR018865">
    <property type="entry name" value="STK19-like"/>
</dbReference>
<feature type="compositionally biased region" description="Basic and acidic residues" evidence="2">
    <location>
        <begin position="40"/>
        <end position="51"/>
    </location>
</feature>
<dbReference type="PANTHER" id="PTHR15243:SF0">
    <property type="entry name" value="SERINE_THREONINE-PROTEIN KINASE 19"/>
    <property type="match status" value="1"/>
</dbReference>
<dbReference type="InParanoid" id="A0A1X2HPN0"/>
<dbReference type="Proteomes" id="UP000242180">
    <property type="component" value="Unassembled WGS sequence"/>
</dbReference>
<sequence>MTSERKRARRNYESIAREIDKETTSNTAPDVYGQKRRATERRQAELRRNLDQEDAADDWPLPSDTTVAALTLIHNAVDTTKDQSESVRKLPHVCFLHQIYSLLANNTAVDRELQEAVDEGSWRKFYILGTLEDELAIMCVKDYLEMIDDAKKDFEEDVTNRVHAAEQRLSTAFFDRFKQVIQDKRYFGEVAASVRKLKSDGYEFNEKEISYLTQYGLLLPHTELGSYWFSIRRQGYFMSNYTKGRIEILRILKRRPTKDILLKQLEAKRLNKSVFKHAFLVHDLVGSGRAIRQETTMGDLIRLTKKGEQGQ</sequence>
<keyword evidence="3" id="KW-0808">Transferase</keyword>
<comment type="caution">
    <text evidence="3">The sequence shown here is derived from an EMBL/GenBank/DDBJ whole genome shotgun (WGS) entry which is preliminary data.</text>
</comment>
<name>A0A1X2HPN0_SYNRA</name>
<dbReference type="Pfam" id="PF10494">
    <property type="entry name" value="Stk19"/>
    <property type="match status" value="1"/>
</dbReference>
<comment type="similarity">
    <text evidence="1">Belongs to the STK19 family.</text>
</comment>
<evidence type="ECO:0000313" key="4">
    <source>
        <dbReference type="Proteomes" id="UP000242180"/>
    </source>
</evidence>
<organism evidence="3 4">
    <name type="scientific">Syncephalastrum racemosum</name>
    <name type="common">Filamentous fungus</name>
    <dbReference type="NCBI Taxonomy" id="13706"/>
    <lineage>
        <taxon>Eukaryota</taxon>
        <taxon>Fungi</taxon>
        <taxon>Fungi incertae sedis</taxon>
        <taxon>Mucoromycota</taxon>
        <taxon>Mucoromycotina</taxon>
        <taxon>Mucoromycetes</taxon>
        <taxon>Mucorales</taxon>
        <taxon>Syncephalastraceae</taxon>
        <taxon>Syncephalastrum</taxon>
    </lineage>
</organism>
<dbReference type="AlphaFoldDB" id="A0A1X2HPN0"/>
<keyword evidence="3" id="KW-0418">Kinase</keyword>
<proteinExistence type="inferred from homology"/>
<keyword evidence="4" id="KW-1185">Reference proteome</keyword>